<dbReference type="Pfam" id="PF00067">
    <property type="entry name" value="p450"/>
    <property type="match status" value="1"/>
</dbReference>
<gene>
    <name evidence="10" type="primary">cyp0812</name>
</gene>
<keyword evidence="6 8" id="KW-0503">Monooxygenase</keyword>
<evidence type="ECO:0000256" key="3">
    <source>
        <dbReference type="ARBA" id="ARBA00022723"/>
    </source>
</evidence>
<dbReference type="PANTHER" id="PTHR24291:SF50">
    <property type="entry name" value="BIFUNCTIONAL ALBAFLAVENONE MONOOXYGENASE_TERPENE SYNTHASE"/>
    <property type="match status" value="1"/>
</dbReference>
<dbReference type="Gene3D" id="1.10.630.10">
    <property type="entry name" value="Cytochrome P450"/>
    <property type="match status" value="1"/>
</dbReference>
<keyword evidence="3 7" id="KW-0479">Metal-binding</keyword>
<dbReference type="AlphaFoldDB" id="Q70AR8"/>
<evidence type="ECO:0000256" key="1">
    <source>
        <dbReference type="ARBA" id="ARBA00010617"/>
    </source>
</evidence>
<evidence type="ECO:0000256" key="8">
    <source>
        <dbReference type="RuleBase" id="RU000461"/>
    </source>
</evidence>
<dbReference type="EMBL" id="AJ605545">
    <property type="protein sequence ID" value="CAE53713.1"/>
    <property type="molecule type" value="Genomic_DNA"/>
</dbReference>
<dbReference type="GO" id="GO:0005506">
    <property type="term" value="F:iron ion binding"/>
    <property type="evidence" value="ECO:0007669"/>
    <property type="project" value="InterPro"/>
</dbReference>
<dbReference type="PRINTS" id="PR00463">
    <property type="entry name" value="EP450I"/>
</dbReference>
<keyword evidence="4 8" id="KW-0560">Oxidoreductase</keyword>
<evidence type="ECO:0000256" key="5">
    <source>
        <dbReference type="ARBA" id="ARBA00023004"/>
    </source>
</evidence>
<keyword evidence="2 7" id="KW-0349">Heme</keyword>
<dbReference type="GO" id="GO:0020037">
    <property type="term" value="F:heme binding"/>
    <property type="evidence" value="ECO:0007669"/>
    <property type="project" value="InterPro"/>
</dbReference>
<accession>Q70AR8</accession>
<evidence type="ECO:0000256" key="7">
    <source>
        <dbReference type="PIRSR" id="PIRSR602401-1"/>
    </source>
</evidence>
<dbReference type="GO" id="GO:0016712">
    <property type="term" value="F:oxidoreductase activity, acting on paired donors, with incorporation or reduction of molecular oxygen, reduced flavin or flavoprotein as one donor, and incorporation of one atom of oxygen"/>
    <property type="evidence" value="ECO:0007669"/>
    <property type="project" value="UniProtKB-EC"/>
</dbReference>
<feature type="binding site" description="axial binding residue" evidence="7">
    <location>
        <position position="424"/>
    </location>
    <ligand>
        <name>heme</name>
        <dbReference type="ChEBI" id="CHEBI:30413"/>
    </ligand>
    <ligandPart>
        <name>Fe</name>
        <dbReference type="ChEBI" id="CHEBI:18248"/>
    </ligandPart>
</feature>
<proteinExistence type="inferred from homology"/>
<dbReference type="PROSITE" id="PS00086">
    <property type="entry name" value="CYTOCHROME_P450"/>
    <property type="match status" value="1"/>
</dbReference>
<evidence type="ECO:0000256" key="6">
    <source>
        <dbReference type="ARBA" id="ARBA00023033"/>
    </source>
</evidence>
<evidence type="ECO:0000256" key="4">
    <source>
        <dbReference type="ARBA" id="ARBA00023002"/>
    </source>
</evidence>
<evidence type="ECO:0000313" key="10">
    <source>
        <dbReference type="EMBL" id="CAE53713.1"/>
    </source>
</evidence>
<name>Q70AR8_STRPE</name>
<dbReference type="EC" id="1.14.14.1" evidence="10"/>
<keyword evidence="5 7" id="KW-0408">Iron</keyword>
<protein>
    <submittedName>
        <fullName evidence="10">Putative cytochrome P450</fullName>
        <ecNumber evidence="10">1.14.14.1</ecNumber>
    </submittedName>
</protein>
<comment type="similarity">
    <text evidence="1 8">Belongs to the cytochrome P450 family.</text>
</comment>
<dbReference type="InterPro" id="IPR002401">
    <property type="entry name" value="Cyt_P450_E_grp-I"/>
</dbReference>
<organism evidence="10">
    <name type="scientific">Streptomyces peucetius</name>
    <dbReference type="NCBI Taxonomy" id="1950"/>
    <lineage>
        <taxon>Bacteria</taxon>
        <taxon>Bacillati</taxon>
        <taxon>Actinomycetota</taxon>
        <taxon>Actinomycetes</taxon>
        <taxon>Kitasatosporales</taxon>
        <taxon>Streptomycetaceae</taxon>
        <taxon>Streptomyces</taxon>
    </lineage>
</organism>
<feature type="region of interest" description="Disordered" evidence="9">
    <location>
        <begin position="1"/>
        <end position="40"/>
    </location>
</feature>
<sequence>MSPSTRSETADPQPPGERGTMSPTLSGHLRRPPGPAGYPVVGCGPDLVRDLVGTFTRAWREYGDIVSFRLPGKRNLFLIVHPDHIKHVLDDRQPNYPKDPLSVGKFEPWVGQGLFTSNGDFHFRQRRLAQPAFKGSRISGFGPAMVEATSDLVRDWHGRATREETFDITPEMFRLALTIVMQTLFSTDVSNRAGELARAVRICNAYTNVRLQRFVELPQALPSKARSRFLRARATLDSFVYGLIAERRRDPAPPDDLLTRFLNAQDEQTGERMSDKQLRDEVVTMFLGGYETTALSLVWAFSLLSRHPEAERKVRSEVAEVCGDREPAASDLPRLRYLRAFYQEVLRLYPSVWTLSRSPLEDDEIGGYHIPAGSQVFISPYLMHRHPGFWENPEGFRPERFEKSATGGAPLYAYIPFSRGPRLCPGSSVAVLEAPLVIARMLQDYRLTLAGGHVCEPTSNVFLYPRAGMPMRLQHFKSTGEGAA</sequence>
<dbReference type="InterPro" id="IPR050196">
    <property type="entry name" value="Cytochrome_P450_Monoox"/>
</dbReference>
<dbReference type="InterPro" id="IPR017972">
    <property type="entry name" value="Cyt_P450_CS"/>
</dbReference>
<evidence type="ECO:0000256" key="2">
    <source>
        <dbReference type="ARBA" id="ARBA00022617"/>
    </source>
</evidence>
<dbReference type="PANTHER" id="PTHR24291">
    <property type="entry name" value="CYTOCHROME P450 FAMILY 4"/>
    <property type="match status" value="1"/>
</dbReference>
<dbReference type="CDD" id="cd20620">
    <property type="entry name" value="CYP132-like"/>
    <property type="match status" value="1"/>
</dbReference>
<dbReference type="InterPro" id="IPR001128">
    <property type="entry name" value="Cyt_P450"/>
</dbReference>
<dbReference type="InterPro" id="IPR036396">
    <property type="entry name" value="Cyt_P450_sf"/>
</dbReference>
<dbReference type="SUPFAM" id="SSF48264">
    <property type="entry name" value="Cytochrome P450"/>
    <property type="match status" value="1"/>
</dbReference>
<dbReference type="PRINTS" id="PR00385">
    <property type="entry name" value="P450"/>
</dbReference>
<evidence type="ECO:0000256" key="9">
    <source>
        <dbReference type="SAM" id="MobiDB-lite"/>
    </source>
</evidence>
<reference evidence="10" key="1">
    <citation type="journal article" date="2004" name="Arch. Biochem. Biophys.">
        <title>Genome analyses of Streptomyces peucetius ATCC 27952 for the identification and comparison of cytochrome P450 complement with other Streptomyces.</title>
        <authorList>
            <person name="Parajuli N."/>
            <person name="Basnet D.B."/>
            <person name="Chan Lee H."/>
            <person name="Sohng J.K."/>
            <person name="Liou K."/>
        </authorList>
    </citation>
    <scope>NUCLEOTIDE SEQUENCE</scope>
    <source>
        <strain evidence="10">ATCC 27952</strain>
    </source>
</reference>
<comment type="cofactor">
    <cofactor evidence="7">
        <name>heme</name>
        <dbReference type="ChEBI" id="CHEBI:30413"/>
    </cofactor>
</comment>